<feature type="transmembrane region" description="Helical" evidence="1">
    <location>
        <begin position="36"/>
        <end position="59"/>
    </location>
</feature>
<name>A0ABV8PTL3_9BACT</name>
<gene>
    <name evidence="3" type="ORF">ACFOW1_00835</name>
</gene>
<protein>
    <submittedName>
        <fullName evidence="3">DUF2892 domain-containing protein</fullName>
    </submittedName>
</protein>
<keyword evidence="4" id="KW-1185">Reference proteome</keyword>
<evidence type="ECO:0000313" key="3">
    <source>
        <dbReference type="EMBL" id="MFC4230416.1"/>
    </source>
</evidence>
<feature type="transmembrane region" description="Helical" evidence="1">
    <location>
        <begin position="12"/>
        <end position="30"/>
    </location>
</feature>
<keyword evidence="1" id="KW-0812">Transmembrane</keyword>
<evidence type="ECO:0000259" key="2">
    <source>
        <dbReference type="Pfam" id="PF11127"/>
    </source>
</evidence>
<comment type="caution">
    <text evidence="3">The sequence shown here is derived from an EMBL/GenBank/DDBJ whole genome shotgun (WGS) entry which is preliminary data.</text>
</comment>
<dbReference type="RefSeq" id="WP_379011559.1">
    <property type="nucleotide sequence ID" value="NZ_JBHSDC010000002.1"/>
</dbReference>
<dbReference type="Pfam" id="PF11127">
    <property type="entry name" value="YgaP-like_TM"/>
    <property type="match status" value="1"/>
</dbReference>
<accession>A0ABV8PTL3</accession>
<evidence type="ECO:0000256" key="1">
    <source>
        <dbReference type="SAM" id="Phobius"/>
    </source>
</evidence>
<proteinExistence type="predicted"/>
<sequence>MKKNMSSTDSGIRIAVAVLFAILFSTGIVTGVLGTILLIVGGILVATSVVSFCPLYRLLGINTCSVKK</sequence>
<reference evidence="4" key="1">
    <citation type="journal article" date="2019" name="Int. J. Syst. Evol. Microbiol.">
        <title>The Global Catalogue of Microorganisms (GCM) 10K type strain sequencing project: providing services to taxonomists for standard genome sequencing and annotation.</title>
        <authorList>
            <consortium name="The Broad Institute Genomics Platform"/>
            <consortium name="The Broad Institute Genome Sequencing Center for Infectious Disease"/>
            <person name="Wu L."/>
            <person name="Ma J."/>
        </authorList>
    </citation>
    <scope>NUCLEOTIDE SEQUENCE [LARGE SCALE GENOMIC DNA]</scope>
    <source>
        <strain evidence="4">CECT 8010</strain>
    </source>
</reference>
<keyword evidence="1" id="KW-1133">Transmembrane helix</keyword>
<keyword evidence="1" id="KW-0472">Membrane</keyword>
<feature type="domain" description="Inner membrane protein YgaP-like transmembrane" evidence="2">
    <location>
        <begin position="1"/>
        <end position="66"/>
    </location>
</feature>
<evidence type="ECO:0000313" key="4">
    <source>
        <dbReference type="Proteomes" id="UP001595906"/>
    </source>
</evidence>
<organism evidence="3 4">
    <name type="scientific">Parasediminibacterium paludis</name>
    <dbReference type="NCBI Taxonomy" id="908966"/>
    <lineage>
        <taxon>Bacteria</taxon>
        <taxon>Pseudomonadati</taxon>
        <taxon>Bacteroidota</taxon>
        <taxon>Chitinophagia</taxon>
        <taxon>Chitinophagales</taxon>
        <taxon>Chitinophagaceae</taxon>
        <taxon>Parasediminibacterium</taxon>
    </lineage>
</organism>
<dbReference type="EMBL" id="JBHSDC010000002">
    <property type="protein sequence ID" value="MFC4230416.1"/>
    <property type="molecule type" value="Genomic_DNA"/>
</dbReference>
<dbReference type="InterPro" id="IPR021309">
    <property type="entry name" value="YgaP-like_TM"/>
</dbReference>
<dbReference type="Proteomes" id="UP001595906">
    <property type="component" value="Unassembled WGS sequence"/>
</dbReference>